<sequence>MVDTSCLAINHECAIDGSLSKLKFIVKGPVYYSTIEKGPYRVSQSKRFSNYTININLQIYKVNPEDEGIYGCSLYDFGRINLHVAKLWFSNQSDLKTVVGQEGQAMDIKCFSDTTKYINALDIVSNGTVKAIWNNKTVSYSFIPDRTDHMTKYQCVDRKHSSIMIEVELTIRYAPSVTVYYTNGTIECDCDGAPPIYSVNRLDKISKYGELVRSVNLKSKIFTFHTDHFPYQRNGRYMCVVSKGIPGTNGNELQNSSIHVKYKGPPVSAKENRYVKIGKEEQSSMRISFQVYSCPGVENIFLQKIGRVRGKRRQIKYFLRSTLLNNEFDNKF</sequence>
<keyword evidence="2" id="KW-1185">Reference proteome</keyword>
<dbReference type="OrthoDB" id="10428952at2759"/>
<evidence type="ECO:0000313" key="2">
    <source>
        <dbReference type="Proteomes" id="UP000596742"/>
    </source>
</evidence>
<dbReference type="Proteomes" id="UP000596742">
    <property type="component" value="Unassembled WGS sequence"/>
</dbReference>
<protein>
    <recommendedName>
        <fullName evidence="3">Ig-like domain-containing protein</fullName>
    </recommendedName>
</protein>
<evidence type="ECO:0000313" key="1">
    <source>
        <dbReference type="EMBL" id="VDI51297.1"/>
    </source>
</evidence>
<accession>A0A8B6FLT6</accession>
<organism evidence="1 2">
    <name type="scientific">Mytilus galloprovincialis</name>
    <name type="common">Mediterranean mussel</name>
    <dbReference type="NCBI Taxonomy" id="29158"/>
    <lineage>
        <taxon>Eukaryota</taxon>
        <taxon>Metazoa</taxon>
        <taxon>Spiralia</taxon>
        <taxon>Lophotrochozoa</taxon>
        <taxon>Mollusca</taxon>
        <taxon>Bivalvia</taxon>
        <taxon>Autobranchia</taxon>
        <taxon>Pteriomorphia</taxon>
        <taxon>Mytilida</taxon>
        <taxon>Mytiloidea</taxon>
        <taxon>Mytilidae</taxon>
        <taxon>Mytilinae</taxon>
        <taxon>Mytilus</taxon>
    </lineage>
</organism>
<comment type="caution">
    <text evidence="1">The sequence shown here is derived from an EMBL/GenBank/DDBJ whole genome shotgun (WGS) entry which is preliminary data.</text>
</comment>
<reference evidence="1" key="1">
    <citation type="submission" date="2018-11" db="EMBL/GenBank/DDBJ databases">
        <authorList>
            <person name="Alioto T."/>
            <person name="Alioto T."/>
        </authorList>
    </citation>
    <scope>NUCLEOTIDE SEQUENCE</scope>
</reference>
<gene>
    <name evidence="1" type="ORF">MGAL_10B042137</name>
</gene>
<dbReference type="EMBL" id="UYJE01007041">
    <property type="protein sequence ID" value="VDI51297.1"/>
    <property type="molecule type" value="Genomic_DNA"/>
</dbReference>
<proteinExistence type="predicted"/>
<evidence type="ECO:0008006" key="3">
    <source>
        <dbReference type="Google" id="ProtNLM"/>
    </source>
</evidence>
<dbReference type="AlphaFoldDB" id="A0A8B6FLT6"/>
<name>A0A8B6FLT6_MYTGA</name>